<dbReference type="InterPro" id="IPR000387">
    <property type="entry name" value="Tyr_Pase_dom"/>
</dbReference>
<dbReference type="SUPFAM" id="SSF52799">
    <property type="entry name" value="(Phosphotyrosine protein) phosphatases II"/>
    <property type="match status" value="1"/>
</dbReference>
<sequence>MAAALGVQRMSSMHSEAFPGGKGQQGRAEPLPAKGGRRVRRASPEVFLESEQLSPLASLHHNSEYSRLKFGPNGANCTYVPMSIHLPDHVAQMKRIQSSHSSQKSWWLSNRENSDPPLRPYKPESIVTEVPCSDELTENLHAALTSPLDTRPKIPQEQPTIPSTTMVIEAQPPMRTSDTHPINISSMIPPELLQIISTRLSHFNQDLPVIFDVPFSCQLHRLLFRSHDARALPRSAPVVDTLLPLPGPRHSVTLTAPSPPNITSRPTSFVNLLWSQTFLRKAVVSSSLGNRKGLSALRHSVSIPHGATVGDSKIAMGRPGLDLSPNNTNPYGHTVALPITRDSQFPDRLSLDNRALKRNHGSVLSNAPSGRFASALGNLLLSSCPGKKVRLNGPVKGRGAVCRDLTQDLIRISEMGVRCIVCCLDDSELGYLGAPWPEYARTADELGLDVLRIPLPEGLVPLDVEKFDADLTRLIDRYTLTGRHVLVHCRGGVGRAGLIACCWTLKLGLCGWIETESRIGNAASVPPLSLTPVKSDTLLLVQRLLAVVRKQRSPKAIETFEQVKFLTDFVEHLRKSARKRTA</sequence>
<evidence type="ECO:0000259" key="3">
    <source>
        <dbReference type="PROSITE" id="PS50056"/>
    </source>
</evidence>
<name>A0A8K0UL98_9AGAR</name>
<feature type="compositionally biased region" description="Low complexity" evidence="2">
    <location>
        <begin position="98"/>
        <end position="109"/>
    </location>
</feature>
<keyword evidence="5" id="KW-1185">Reference proteome</keyword>
<dbReference type="Pfam" id="PF22784">
    <property type="entry name" value="PTP-SAK"/>
    <property type="match status" value="1"/>
</dbReference>
<dbReference type="EMBL" id="JAEVFJ010000027">
    <property type="protein sequence ID" value="KAH8093926.1"/>
    <property type="molecule type" value="Genomic_DNA"/>
</dbReference>
<dbReference type="PANTHER" id="PTHR23339">
    <property type="entry name" value="TYROSINE SPECIFIC PROTEIN PHOSPHATASE AND DUAL SPECIFICITY PROTEIN PHOSPHATASE"/>
    <property type="match status" value="1"/>
</dbReference>
<dbReference type="Gene3D" id="3.90.190.10">
    <property type="entry name" value="Protein tyrosine phosphatase superfamily"/>
    <property type="match status" value="1"/>
</dbReference>
<feature type="domain" description="Tyrosine specific protein phosphatases" evidence="3">
    <location>
        <begin position="465"/>
        <end position="509"/>
    </location>
</feature>
<evidence type="ECO:0000256" key="2">
    <source>
        <dbReference type="SAM" id="MobiDB-lite"/>
    </source>
</evidence>
<dbReference type="Proteomes" id="UP000813824">
    <property type="component" value="Unassembled WGS sequence"/>
</dbReference>
<dbReference type="OrthoDB" id="266663at2759"/>
<keyword evidence="1" id="KW-0378">Hydrolase</keyword>
<reference evidence="4" key="1">
    <citation type="journal article" date="2021" name="New Phytol.">
        <title>Evolutionary innovations through gain and loss of genes in the ectomycorrhizal Boletales.</title>
        <authorList>
            <person name="Wu G."/>
            <person name="Miyauchi S."/>
            <person name="Morin E."/>
            <person name="Kuo A."/>
            <person name="Drula E."/>
            <person name="Varga T."/>
            <person name="Kohler A."/>
            <person name="Feng B."/>
            <person name="Cao Y."/>
            <person name="Lipzen A."/>
            <person name="Daum C."/>
            <person name="Hundley H."/>
            <person name="Pangilinan J."/>
            <person name="Johnson J."/>
            <person name="Barry K."/>
            <person name="LaButti K."/>
            <person name="Ng V."/>
            <person name="Ahrendt S."/>
            <person name="Min B."/>
            <person name="Choi I.G."/>
            <person name="Park H."/>
            <person name="Plett J.M."/>
            <person name="Magnuson J."/>
            <person name="Spatafora J.W."/>
            <person name="Nagy L.G."/>
            <person name="Henrissat B."/>
            <person name="Grigoriev I.V."/>
            <person name="Yang Z.L."/>
            <person name="Xu J."/>
            <person name="Martin F.M."/>
        </authorList>
    </citation>
    <scope>NUCLEOTIDE SEQUENCE</scope>
    <source>
        <strain evidence="4">KKN 215</strain>
    </source>
</reference>
<evidence type="ECO:0000256" key="1">
    <source>
        <dbReference type="ARBA" id="ARBA00022801"/>
    </source>
</evidence>
<evidence type="ECO:0000313" key="5">
    <source>
        <dbReference type="Proteomes" id="UP000813824"/>
    </source>
</evidence>
<protein>
    <submittedName>
        <fullName evidence="4">Phosphatases II</fullName>
    </submittedName>
</protein>
<dbReference type="InterPro" id="IPR057023">
    <property type="entry name" value="PTP-SAK"/>
</dbReference>
<dbReference type="PROSITE" id="PS50056">
    <property type="entry name" value="TYR_PHOSPHATASE_2"/>
    <property type="match status" value="1"/>
</dbReference>
<comment type="caution">
    <text evidence="4">The sequence shown here is derived from an EMBL/GenBank/DDBJ whole genome shotgun (WGS) entry which is preliminary data.</text>
</comment>
<feature type="region of interest" description="Disordered" evidence="2">
    <location>
        <begin position="1"/>
        <end position="40"/>
    </location>
</feature>
<dbReference type="GO" id="GO:0016791">
    <property type="term" value="F:phosphatase activity"/>
    <property type="evidence" value="ECO:0007669"/>
    <property type="project" value="UniProtKB-ARBA"/>
</dbReference>
<dbReference type="InterPro" id="IPR050561">
    <property type="entry name" value="PTP"/>
</dbReference>
<feature type="region of interest" description="Disordered" evidence="2">
    <location>
        <begin position="95"/>
        <end position="122"/>
    </location>
</feature>
<accession>A0A8K0UL98</accession>
<gene>
    <name evidence="4" type="ORF">BXZ70DRAFT_948474</name>
</gene>
<proteinExistence type="predicted"/>
<evidence type="ECO:0000313" key="4">
    <source>
        <dbReference type="EMBL" id="KAH8093926.1"/>
    </source>
</evidence>
<organism evidence="4 5">
    <name type="scientific">Cristinia sonorae</name>
    <dbReference type="NCBI Taxonomy" id="1940300"/>
    <lineage>
        <taxon>Eukaryota</taxon>
        <taxon>Fungi</taxon>
        <taxon>Dikarya</taxon>
        <taxon>Basidiomycota</taxon>
        <taxon>Agaricomycotina</taxon>
        <taxon>Agaricomycetes</taxon>
        <taxon>Agaricomycetidae</taxon>
        <taxon>Agaricales</taxon>
        <taxon>Pleurotineae</taxon>
        <taxon>Stephanosporaceae</taxon>
        <taxon>Cristinia</taxon>
    </lineage>
</organism>
<dbReference type="AlphaFoldDB" id="A0A8K0UL98"/>
<dbReference type="InterPro" id="IPR029021">
    <property type="entry name" value="Prot-tyrosine_phosphatase-like"/>
</dbReference>